<comment type="caution">
    <text evidence="4">The sequence shown here is derived from an EMBL/GenBank/DDBJ whole genome shotgun (WGS) entry which is preliminary data.</text>
</comment>
<evidence type="ECO:0000256" key="1">
    <source>
        <dbReference type="ARBA" id="ARBA00006611"/>
    </source>
</evidence>
<proteinExistence type="inferred from homology"/>
<dbReference type="Pfam" id="PF00437">
    <property type="entry name" value="T2SSE"/>
    <property type="match status" value="1"/>
</dbReference>
<evidence type="ECO:0000259" key="3">
    <source>
        <dbReference type="Pfam" id="PF00437"/>
    </source>
</evidence>
<dbReference type="EMBL" id="SPMZ01000077">
    <property type="protein sequence ID" value="NMQ21159.1"/>
    <property type="molecule type" value="Genomic_DNA"/>
</dbReference>
<keyword evidence="5" id="KW-1185">Reference proteome</keyword>
<gene>
    <name evidence="4" type="ORF">E4P82_19330</name>
</gene>
<evidence type="ECO:0000313" key="4">
    <source>
        <dbReference type="EMBL" id="NMQ21159.1"/>
    </source>
</evidence>
<reference evidence="4 5" key="1">
    <citation type="submission" date="2019-03" db="EMBL/GenBank/DDBJ databases">
        <title>Metabolic reconstructions from genomes of highly enriched 'Candidatus Accumulibacter' and 'Candidatus Competibacter' bioreactor populations.</title>
        <authorList>
            <person name="Annavajhala M.K."/>
            <person name="Welles L."/>
            <person name="Abbas B."/>
            <person name="Sorokin D."/>
            <person name="Park H."/>
            <person name="Van Loosdrecht M."/>
            <person name="Chandran K."/>
        </authorList>
    </citation>
    <scope>NUCLEOTIDE SEQUENCE [LARGE SCALE GENOMIC DNA]</scope>
    <source>
        <strain evidence="4 5">SBR_G</strain>
    </source>
</reference>
<sequence>MAVRCNRREQGVSMTPDRERSMGSGDWPPLPIRLTQADLDACLLAAARHGATDLHVQALRPLIVNQEGWLYPVAERRLELSEAQELASRVLGAHVPATLGRGEDVDGDYSMVADGQRFRFRVNATAIQIDDQTGTHLTFRIHPNLPPPLADLAVPPALQAVLLGVRKGLVLVTGPTGSGKTTLLAATIRRILEDPERHDVVLTVESPIEFLYDEVAIQNSVVAQSQIGRHLPSWPRAVRNGLRRGPTTLLIGESRDNETMAATLEACLTGHLTFTTLHTTGVPATVSRMVRMFPEGQRDTAYADLIEATQLIVSQRLLPGAEGRRVAVREWLALDVNLKTALLDLPPDKTSNTLRTFVHTSGQSFKTDADQLLRDGRITGAVHAEFLRSYAA</sequence>
<dbReference type="InterPro" id="IPR050921">
    <property type="entry name" value="T4SS_GSP_E_ATPase"/>
</dbReference>
<feature type="domain" description="Bacterial type II secretion system protein E" evidence="3">
    <location>
        <begin position="39"/>
        <end position="319"/>
    </location>
</feature>
<dbReference type="PANTHER" id="PTHR30486">
    <property type="entry name" value="TWITCHING MOTILITY PROTEIN PILT"/>
    <property type="match status" value="1"/>
</dbReference>
<accession>A0ABX1TR22</accession>
<dbReference type="Gene3D" id="3.40.50.300">
    <property type="entry name" value="P-loop containing nucleotide triphosphate hydrolases"/>
    <property type="match status" value="1"/>
</dbReference>
<dbReference type="SUPFAM" id="SSF52540">
    <property type="entry name" value="P-loop containing nucleoside triphosphate hydrolases"/>
    <property type="match status" value="1"/>
</dbReference>
<evidence type="ECO:0000313" key="5">
    <source>
        <dbReference type="Proteomes" id="UP000760480"/>
    </source>
</evidence>
<evidence type="ECO:0000256" key="2">
    <source>
        <dbReference type="SAM" id="MobiDB-lite"/>
    </source>
</evidence>
<dbReference type="Gene3D" id="3.30.450.90">
    <property type="match status" value="1"/>
</dbReference>
<feature type="region of interest" description="Disordered" evidence="2">
    <location>
        <begin position="1"/>
        <end position="29"/>
    </location>
</feature>
<name>A0ABX1TR22_9GAMM</name>
<organism evidence="4 5">
    <name type="scientific">Candidatus Competibacter phosphatis</name>
    <dbReference type="NCBI Taxonomy" id="221280"/>
    <lineage>
        <taxon>Bacteria</taxon>
        <taxon>Pseudomonadati</taxon>
        <taxon>Pseudomonadota</taxon>
        <taxon>Gammaproteobacteria</taxon>
        <taxon>Candidatus Competibacteraceae</taxon>
        <taxon>Candidatus Competibacter</taxon>
    </lineage>
</organism>
<dbReference type="PANTHER" id="PTHR30486:SF6">
    <property type="entry name" value="TYPE IV PILUS RETRACTATION ATPASE PILT"/>
    <property type="match status" value="1"/>
</dbReference>
<comment type="similarity">
    <text evidence="1">Belongs to the GSP E family.</text>
</comment>
<dbReference type="InterPro" id="IPR001482">
    <property type="entry name" value="T2SS/T4SS_dom"/>
</dbReference>
<feature type="compositionally biased region" description="Basic and acidic residues" evidence="2">
    <location>
        <begin position="1"/>
        <end position="21"/>
    </location>
</feature>
<dbReference type="Proteomes" id="UP000760480">
    <property type="component" value="Unassembled WGS sequence"/>
</dbReference>
<dbReference type="InterPro" id="IPR027417">
    <property type="entry name" value="P-loop_NTPase"/>
</dbReference>
<protein>
    <submittedName>
        <fullName evidence="4">ATPase</fullName>
    </submittedName>
</protein>